<protein>
    <submittedName>
        <fullName evidence="2">Uncharacterized protein</fullName>
    </submittedName>
</protein>
<evidence type="ECO:0000313" key="2">
    <source>
        <dbReference type="EMBL" id="GFU46657.1"/>
    </source>
</evidence>
<accession>A0A8X6QUU6</accession>
<proteinExistence type="predicted"/>
<comment type="caution">
    <text evidence="2">The sequence shown here is derived from an EMBL/GenBank/DDBJ whole genome shotgun (WGS) entry which is preliminary data.</text>
</comment>
<keyword evidence="3" id="KW-1185">Reference proteome</keyword>
<sequence length="153" mass="17537">MARGSAINKENAWNHQSSERLRDSCPSENPIHQSVSFKIILDFFNIRNKYNIPKREYRPEHVPLVSPLTTQFTGATYDVYPKVEKSCTHMFSTILDEYFGSCFDQPSCVNIRIGVVCLSFETSPLVEMCSIYIHALLALRLAMENWTAQQAQI</sequence>
<evidence type="ECO:0000313" key="3">
    <source>
        <dbReference type="Proteomes" id="UP000887013"/>
    </source>
</evidence>
<dbReference type="OrthoDB" id="10609298at2759"/>
<gene>
    <name evidence="2" type="ORF">NPIL_703821</name>
</gene>
<organism evidence="2 3">
    <name type="scientific">Nephila pilipes</name>
    <name type="common">Giant wood spider</name>
    <name type="synonym">Nephila maculata</name>
    <dbReference type="NCBI Taxonomy" id="299642"/>
    <lineage>
        <taxon>Eukaryota</taxon>
        <taxon>Metazoa</taxon>
        <taxon>Ecdysozoa</taxon>
        <taxon>Arthropoda</taxon>
        <taxon>Chelicerata</taxon>
        <taxon>Arachnida</taxon>
        <taxon>Araneae</taxon>
        <taxon>Araneomorphae</taxon>
        <taxon>Entelegynae</taxon>
        <taxon>Araneoidea</taxon>
        <taxon>Nephilidae</taxon>
        <taxon>Nephila</taxon>
    </lineage>
</organism>
<dbReference type="EMBL" id="BMAW01036997">
    <property type="protein sequence ID" value="GFU46657.1"/>
    <property type="molecule type" value="Genomic_DNA"/>
</dbReference>
<evidence type="ECO:0000256" key="1">
    <source>
        <dbReference type="SAM" id="MobiDB-lite"/>
    </source>
</evidence>
<feature type="region of interest" description="Disordered" evidence="1">
    <location>
        <begin position="1"/>
        <end position="27"/>
    </location>
</feature>
<dbReference type="AlphaFoldDB" id="A0A8X6QUU6"/>
<reference evidence="2" key="1">
    <citation type="submission" date="2020-08" db="EMBL/GenBank/DDBJ databases">
        <title>Multicomponent nature underlies the extraordinary mechanical properties of spider dragline silk.</title>
        <authorList>
            <person name="Kono N."/>
            <person name="Nakamura H."/>
            <person name="Mori M."/>
            <person name="Yoshida Y."/>
            <person name="Ohtoshi R."/>
            <person name="Malay A.D."/>
            <person name="Moran D.A.P."/>
            <person name="Tomita M."/>
            <person name="Numata K."/>
            <person name="Arakawa K."/>
        </authorList>
    </citation>
    <scope>NUCLEOTIDE SEQUENCE</scope>
</reference>
<dbReference type="Proteomes" id="UP000887013">
    <property type="component" value="Unassembled WGS sequence"/>
</dbReference>
<name>A0A8X6QUU6_NEPPI</name>